<dbReference type="PROSITE" id="PS51186">
    <property type="entry name" value="GNAT"/>
    <property type="match status" value="1"/>
</dbReference>
<dbReference type="Gene3D" id="3.40.630.30">
    <property type="match status" value="1"/>
</dbReference>
<evidence type="ECO:0000259" key="3">
    <source>
        <dbReference type="PROSITE" id="PS51186"/>
    </source>
</evidence>
<dbReference type="SUPFAM" id="SSF55729">
    <property type="entry name" value="Acyl-CoA N-acyltransferases (Nat)"/>
    <property type="match status" value="1"/>
</dbReference>
<proteinExistence type="predicted"/>
<evidence type="ECO:0000256" key="2">
    <source>
        <dbReference type="ARBA" id="ARBA00023315"/>
    </source>
</evidence>
<dbReference type="EMBL" id="JAUSUI010000001">
    <property type="protein sequence ID" value="MDQ0301077.1"/>
    <property type="molecule type" value="Genomic_DNA"/>
</dbReference>
<dbReference type="InterPro" id="IPR000182">
    <property type="entry name" value="GNAT_dom"/>
</dbReference>
<evidence type="ECO:0000256" key="1">
    <source>
        <dbReference type="ARBA" id="ARBA00022679"/>
    </source>
</evidence>
<organism evidence="4 5">
    <name type="scientific">Ancylobacter polymorphus</name>
    <dbReference type="NCBI Taxonomy" id="223390"/>
    <lineage>
        <taxon>Bacteria</taxon>
        <taxon>Pseudomonadati</taxon>
        <taxon>Pseudomonadota</taxon>
        <taxon>Alphaproteobacteria</taxon>
        <taxon>Hyphomicrobiales</taxon>
        <taxon>Xanthobacteraceae</taxon>
        <taxon>Ancylobacter</taxon>
    </lineage>
</organism>
<dbReference type="InterPro" id="IPR050832">
    <property type="entry name" value="Bact_Acetyltransf"/>
</dbReference>
<dbReference type="PANTHER" id="PTHR43877">
    <property type="entry name" value="AMINOALKYLPHOSPHONATE N-ACETYLTRANSFERASE-RELATED-RELATED"/>
    <property type="match status" value="1"/>
</dbReference>
<evidence type="ECO:0000313" key="4">
    <source>
        <dbReference type="EMBL" id="MDQ0301077.1"/>
    </source>
</evidence>
<dbReference type="CDD" id="cd04301">
    <property type="entry name" value="NAT_SF"/>
    <property type="match status" value="1"/>
</dbReference>
<reference evidence="4 5" key="1">
    <citation type="submission" date="2023-07" db="EMBL/GenBank/DDBJ databases">
        <title>Genomic Encyclopedia of Type Strains, Phase IV (KMG-IV): sequencing the most valuable type-strain genomes for metagenomic binning, comparative biology and taxonomic classification.</title>
        <authorList>
            <person name="Goeker M."/>
        </authorList>
    </citation>
    <scope>NUCLEOTIDE SEQUENCE [LARGE SCALE GENOMIC DNA]</scope>
    <source>
        <strain evidence="4 5">DSM 2457</strain>
    </source>
</reference>
<keyword evidence="2" id="KW-0012">Acyltransferase</keyword>
<dbReference type="InterPro" id="IPR016181">
    <property type="entry name" value="Acyl_CoA_acyltransferase"/>
</dbReference>
<feature type="domain" description="N-acetyltransferase" evidence="3">
    <location>
        <begin position="14"/>
        <end position="165"/>
    </location>
</feature>
<dbReference type="Proteomes" id="UP001224682">
    <property type="component" value="Unassembled WGS sequence"/>
</dbReference>
<comment type="caution">
    <text evidence="4">The sequence shown here is derived from an EMBL/GenBank/DDBJ whole genome shotgun (WGS) entry which is preliminary data.</text>
</comment>
<gene>
    <name evidence="4" type="ORF">J2S75_000088</name>
</gene>
<dbReference type="Pfam" id="PF00583">
    <property type="entry name" value="Acetyltransf_1"/>
    <property type="match status" value="1"/>
</dbReference>
<keyword evidence="5" id="KW-1185">Reference proteome</keyword>
<keyword evidence="1" id="KW-0808">Transferase</keyword>
<evidence type="ECO:0000313" key="5">
    <source>
        <dbReference type="Proteomes" id="UP001224682"/>
    </source>
</evidence>
<dbReference type="RefSeq" id="WP_307017141.1">
    <property type="nucleotide sequence ID" value="NZ_JAUSUI010000001.1"/>
</dbReference>
<sequence length="165" mass="17979">MSGAAPEAPEAGAVRIDEATRADLPAIVGILARETMFGVRDSADPADLPDYERAFDAIAADPRATLYVARLDGRVVGTFQLVFFRALLRHGTLLAHAEAVQVDPEMRGRGVGRAMMDFAIAEARRRGAGSLQLASNKQRLDAHRFYERAGFEKRLDGFKIDLSGH</sequence>
<name>A0ABU0B5I4_9HYPH</name>
<protein>
    <submittedName>
        <fullName evidence="4">GNAT superfamily N-acetyltransferase</fullName>
    </submittedName>
</protein>
<accession>A0ABU0B5I4</accession>